<evidence type="ECO:0000256" key="5">
    <source>
        <dbReference type="ARBA" id="ARBA00022840"/>
    </source>
</evidence>
<dbReference type="PROSITE" id="PS51455">
    <property type="entry name" value="PIPK"/>
    <property type="match status" value="1"/>
</dbReference>
<organism evidence="9 10">
    <name type="scientific">Ziziphus jujuba var. spinosa</name>
    <dbReference type="NCBI Taxonomy" id="714518"/>
    <lineage>
        <taxon>Eukaryota</taxon>
        <taxon>Viridiplantae</taxon>
        <taxon>Streptophyta</taxon>
        <taxon>Embryophyta</taxon>
        <taxon>Tracheophyta</taxon>
        <taxon>Spermatophyta</taxon>
        <taxon>Magnoliopsida</taxon>
        <taxon>eudicotyledons</taxon>
        <taxon>Gunneridae</taxon>
        <taxon>Pentapetalae</taxon>
        <taxon>rosids</taxon>
        <taxon>fabids</taxon>
        <taxon>Rosales</taxon>
        <taxon>Rhamnaceae</taxon>
        <taxon>Paliureae</taxon>
        <taxon>Ziziphus</taxon>
    </lineage>
</organism>
<dbReference type="InterPro" id="IPR003409">
    <property type="entry name" value="MORN"/>
</dbReference>
<keyword evidence="2" id="KW-0677">Repeat</keyword>
<feature type="region of interest" description="Disordered" evidence="7">
    <location>
        <begin position="625"/>
        <end position="650"/>
    </location>
</feature>
<dbReference type="GO" id="GO:0046854">
    <property type="term" value="P:phosphatidylinositol phosphate biosynthetic process"/>
    <property type="evidence" value="ECO:0007669"/>
    <property type="project" value="TreeGrafter"/>
</dbReference>
<dbReference type="Proteomes" id="UP000813462">
    <property type="component" value="Unassembled WGS sequence"/>
</dbReference>
<feature type="domain" description="PIPK" evidence="8">
    <location>
        <begin position="361"/>
        <end position="775"/>
    </location>
</feature>
<dbReference type="SMART" id="SM00330">
    <property type="entry name" value="PIPKc"/>
    <property type="match status" value="1"/>
</dbReference>
<dbReference type="PANTHER" id="PTHR23086:SF113">
    <property type="entry name" value="PHOSPHATIDYLINOSITOL 4-PHOSPHATE 5-KINASE 6"/>
    <property type="match status" value="1"/>
</dbReference>
<dbReference type="InterPro" id="IPR017163">
    <property type="entry name" value="PIno-4-P-5_kinase_pln"/>
</dbReference>
<dbReference type="GO" id="GO:0005524">
    <property type="term" value="F:ATP binding"/>
    <property type="evidence" value="ECO:0007669"/>
    <property type="project" value="UniProtKB-UniRule"/>
</dbReference>
<dbReference type="Gene3D" id="3.30.810.10">
    <property type="entry name" value="2-Layer Sandwich"/>
    <property type="match status" value="1"/>
</dbReference>
<keyword evidence="4 6" id="KW-0418">Kinase</keyword>
<dbReference type="CDD" id="cd17302">
    <property type="entry name" value="PIPKc_AtPIP5K_like"/>
    <property type="match status" value="1"/>
</dbReference>
<evidence type="ECO:0000256" key="2">
    <source>
        <dbReference type="ARBA" id="ARBA00022737"/>
    </source>
</evidence>
<dbReference type="AlphaFoldDB" id="A0A978VMK6"/>
<comment type="caution">
    <text evidence="9">The sequence shown here is derived from an EMBL/GenBank/DDBJ whole genome shotgun (WGS) entry which is preliminary data.</text>
</comment>
<reference evidence="9" key="1">
    <citation type="journal article" date="2021" name="Front. Plant Sci.">
        <title>Chromosome-Scale Genome Assembly for Chinese Sour Jujube and Insights Into Its Genome Evolution and Domestication Signature.</title>
        <authorList>
            <person name="Shen L.-Y."/>
            <person name="Luo H."/>
            <person name="Wang X.-L."/>
            <person name="Wang X.-M."/>
            <person name="Qiu X.-J."/>
            <person name="Liu H."/>
            <person name="Zhou S.-S."/>
            <person name="Jia K.-H."/>
            <person name="Nie S."/>
            <person name="Bao Y.-T."/>
            <person name="Zhang R.-G."/>
            <person name="Yun Q.-Z."/>
            <person name="Chai Y.-H."/>
            <person name="Lu J.-Y."/>
            <person name="Li Y."/>
            <person name="Zhao S.-W."/>
            <person name="Mao J.-F."/>
            <person name="Jia S.-G."/>
            <person name="Mao Y.-M."/>
        </authorList>
    </citation>
    <scope>NUCLEOTIDE SEQUENCE</scope>
    <source>
        <strain evidence="9">AT0</strain>
        <tissue evidence="9">Leaf</tissue>
    </source>
</reference>
<dbReference type="Pfam" id="PF02493">
    <property type="entry name" value="MORN"/>
    <property type="match status" value="7"/>
</dbReference>
<evidence type="ECO:0000259" key="8">
    <source>
        <dbReference type="PROSITE" id="PS51455"/>
    </source>
</evidence>
<keyword evidence="1 6" id="KW-0808">Transferase</keyword>
<comment type="catalytic activity">
    <reaction evidence="6">
        <text>a 1,2-diacyl-sn-glycero-3-phospho-(1D-myo-inositol 4-phosphate) + ATP = a 1,2-diacyl-sn-glycero-3-phospho-(1D-myo-inositol-4,5-bisphosphate) + ADP + H(+)</text>
        <dbReference type="Rhea" id="RHEA:14425"/>
        <dbReference type="ChEBI" id="CHEBI:15378"/>
        <dbReference type="ChEBI" id="CHEBI:30616"/>
        <dbReference type="ChEBI" id="CHEBI:58178"/>
        <dbReference type="ChEBI" id="CHEBI:58456"/>
        <dbReference type="ChEBI" id="CHEBI:456216"/>
        <dbReference type="EC" id="2.7.1.68"/>
    </reaction>
</comment>
<dbReference type="InterPro" id="IPR002498">
    <property type="entry name" value="PInositol-4-P-4/5-kinase_core"/>
</dbReference>
<protein>
    <recommendedName>
        <fullName evidence="6">Phosphatidylinositol 4-phosphate 5-kinase</fullName>
        <ecNumber evidence="6">2.7.1.68</ecNumber>
    </recommendedName>
</protein>
<dbReference type="Pfam" id="PF01504">
    <property type="entry name" value="PIP5K"/>
    <property type="match status" value="1"/>
</dbReference>
<keyword evidence="3 6" id="KW-0547">Nucleotide-binding</keyword>
<evidence type="ECO:0000256" key="3">
    <source>
        <dbReference type="ARBA" id="ARBA00022741"/>
    </source>
</evidence>
<dbReference type="InterPro" id="IPR027483">
    <property type="entry name" value="PInositol-4-P-4/5-kinase_C_sf"/>
</dbReference>
<keyword evidence="5 6" id="KW-0067">ATP-binding</keyword>
<proteinExistence type="predicted"/>
<evidence type="ECO:0000256" key="4">
    <source>
        <dbReference type="ARBA" id="ARBA00022777"/>
    </source>
</evidence>
<dbReference type="InterPro" id="IPR027484">
    <property type="entry name" value="PInositol-4-P-5-kinase_N"/>
</dbReference>
<dbReference type="SUPFAM" id="SSF56104">
    <property type="entry name" value="SAICAR synthase-like"/>
    <property type="match status" value="1"/>
</dbReference>
<accession>A0A978VMK6</accession>
<evidence type="ECO:0000313" key="10">
    <source>
        <dbReference type="Proteomes" id="UP000813462"/>
    </source>
</evidence>
<dbReference type="GO" id="GO:0005886">
    <property type="term" value="C:plasma membrane"/>
    <property type="evidence" value="ECO:0007669"/>
    <property type="project" value="TreeGrafter"/>
</dbReference>
<evidence type="ECO:0000256" key="6">
    <source>
        <dbReference type="PIRNR" id="PIRNR037274"/>
    </source>
</evidence>
<sequence>MSKEYRGIVKAWEATVRKSQAVAKKRASSLFSTMSVAPADDEPGEVYHAEKVFSNGDFYTGQWADCLPHGHGKYLWTDGCMYVGEWSKGKKMGKGKFSWPSGATYEGEFKSGYMDGKGTYIGSGNATYKGSWVMNLKHGQGTKSFPNGDYYEGEWRRGFQDGHGRYQWKNGNHYIGQWRNGKIHGNGTMILSNGNRYDGSWEENFPKGNGTFRWGDGSFYVGIWSKDPKEQNGTYYPSGSPESSMEWDPQEVFTVELNDCQICPCEKIDIFPSQKVLSANDGEFLQKQAIYRKGHDVNVRNRRKSADVRMSNCSRDFIGDNASDGFEGLGNLEPERSVRGSRHQPQPFKIPPVKRQGVTISKGHKNYDLMLNLQLGIRHSVGRPAPATSLDLKASAFDPREKVWTKFPPEGSKYTPPHQSCDFRWKDYCPLVFRTLRKLFKVDAADYMLSICGNDALRELSSPGKSGSFFYLTNDDRYMIKTMKKAEVKVFIRMLPAYYNHVRSFENTLVTKFYGLHCVKLPGTSQKKVRFVIMGNLFCSDYAIHRRFDLKGSSHGRTTDKPESEIDATTTLKDLDLNYIFRLQKVWFQEFCRQVDRDCDFLEQERIMDYSLLVGLHFRESSFRESRTSPDCTSGSQTPTGNVDPDEAGPRLSKADMEKTLYDPSRVHLMFHFFFFLSLILGFRWESTRLGIHMQARAERTVRRSDCEAQLVGEPTGELYDIILYFGIIDILQDYDISKKLEHAYKSIQFDPTSISAVDPKQYSKRFRDFIFRVFVEET</sequence>
<dbReference type="Gene3D" id="2.20.110.10">
    <property type="entry name" value="Histone H3 K4-specific methyltransferase SET7/9 N-terminal domain"/>
    <property type="match status" value="4"/>
</dbReference>
<dbReference type="EC" id="2.7.1.68" evidence="6"/>
<evidence type="ECO:0000313" key="9">
    <source>
        <dbReference type="EMBL" id="KAH7536781.1"/>
    </source>
</evidence>
<dbReference type="SUPFAM" id="SSF82185">
    <property type="entry name" value="Histone H3 K4-specific methyltransferase SET7/9 N-terminal domain"/>
    <property type="match status" value="2"/>
</dbReference>
<gene>
    <name evidence="9" type="ORF">FEM48_Zijuj03G0022900</name>
</gene>
<dbReference type="EMBL" id="JAEACU010000003">
    <property type="protein sequence ID" value="KAH7536781.1"/>
    <property type="molecule type" value="Genomic_DNA"/>
</dbReference>
<evidence type="ECO:0000256" key="7">
    <source>
        <dbReference type="SAM" id="MobiDB-lite"/>
    </source>
</evidence>
<dbReference type="InterPro" id="IPR023610">
    <property type="entry name" value="PInositol-4/5-P-5/4-kinase"/>
</dbReference>
<feature type="compositionally biased region" description="Polar residues" evidence="7">
    <location>
        <begin position="629"/>
        <end position="641"/>
    </location>
</feature>
<dbReference type="GO" id="GO:0016308">
    <property type="term" value="F:1-phosphatidylinositol-4-phosphate 5-kinase activity"/>
    <property type="evidence" value="ECO:0007669"/>
    <property type="project" value="UniProtKB-UniRule"/>
</dbReference>
<dbReference type="SMART" id="SM00698">
    <property type="entry name" value="MORN"/>
    <property type="match status" value="7"/>
</dbReference>
<evidence type="ECO:0000256" key="1">
    <source>
        <dbReference type="ARBA" id="ARBA00022679"/>
    </source>
</evidence>
<name>A0A978VMK6_ZIZJJ</name>
<dbReference type="PIRSF" id="PIRSF037274">
    <property type="entry name" value="PIP5K_plant_prd"/>
    <property type="match status" value="1"/>
</dbReference>
<dbReference type="Gene3D" id="3.30.800.10">
    <property type="entry name" value="Phosphatidylinositol Phosphate Kinase II Beta"/>
    <property type="match status" value="1"/>
</dbReference>
<dbReference type="FunFam" id="3.30.800.10:FF:000003">
    <property type="entry name" value="Phosphatidylinositol 4-phosphate 5-kinase"/>
    <property type="match status" value="1"/>
</dbReference>
<dbReference type="PANTHER" id="PTHR23086">
    <property type="entry name" value="PHOSPHATIDYLINOSITOL-4-PHOSPHATE 5-KINASE"/>
    <property type="match status" value="1"/>
</dbReference>